<dbReference type="OrthoDB" id="191995at2759"/>
<dbReference type="InterPro" id="IPR045179">
    <property type="entry name" value="YgfZ/GcvT"/>
</dbReference>
<dbReference type="Pfam" id="PF25455">
    <property type="entry name" value="Beta-barrel_CAF17_C"/>
    <property type="match status" value="1"/>
</dbReference>
<evidence type="ECO:0000313" key="11">
    <source>
        <dbReference type="Proteomes" id="UP000005447"/>
    </source>
</evidence>
<dbReference type="GO" id="GO:0005759">
    <property type="term" value="C:mitochondrial matrix"/>
    <property type="evidence" value="ECO:0007669"/>
    <property type="project" value="TreeGrafter"/>
</dbReference>
<reference evidence="10" key="2">
    <citation type="submission" date="2025-08" db="UniProtKB">
        <authorList>
            <consortium name="Ensembl"/>
        </authorList>
    </citation>
    <scope>IDENTIFICATION</scope>
    <source>
        <strain evidence="10">2N</strain>
    </source>
</reference>
<dbReference type="Proteomes" id="UP000005447">
    <property type="component" value="Unassembled WGS sequence"/>
</dbReference>
<dbReference type="NCBIfam" id="TIGR03317">
    <property type="entry name" value="ygfZ_signature"/>
    <property type="match status" value="1"/>
</dbReference>
<evidence type="ECO:0000313" key="10">
    <source>
        <dbReference type="Ensembl" id="ENSCPOP00000026219.1"/>
    </source>
</evidence>
<dbReference type="InterPro" id="IPR057460">
    <property type="entry name" value="CAF17_C"/>
</dbReference>
<evidence type="ECO:0000259" key="9">
    <source>
        <dbReference type="Pfam" id="PF25455"/>
    </source>
</evidence>
<dbReference type="GeneID" id="100727534"/>
<keyword evidence="3" id="KW-0496">Mitochondrion</keyword>
<dbReference type="GO" id="GO:0006783">
    <property type="term" value="P:heme biosynthetic process"/>
    <property type="evidence" value="ECO:0007669"/>
    <property type="project" value="UniProtKB-KW"/>
</dbReference>
<keyword evidence="11" id="KW-1185">Reference proteome</keyword>
<dbReference type="PANTHER" id="PTHR22602">
    <property type="entry name" value="TRANSFERASE CAF17, MITOCHONDRIAL-RELATED"/>
    <property type="match status" value="1"/>
</dbReference>
<feature type="domain" description="CAF17 C-terminal" evidence="9">
    <location>
        <begin position="277"/>
        <end position="353"/>
    </location>
</feature>
<evidence type="ECO:0000256" key="7">
    <source>
        <dbReference type="ARBA" id="ARBA00093447"/>
    </source>
</evidence>
<dbReference type="VEuPathDB" id="HostDB:ENSCPOG00000035382"/>
<dbReference type="STRING" id="10141.ENSCPOP00000026219"/>
<evidence type="ECO:0000256" key="2">
    <source>
        <dbReference type="ARBA" id="ARBA00022946"/>
    </source>
</evidence>
<dbReference type="CTD" id="200205"/>
<dbReference type="SUPFAM" id="SSF103025">
    <property type="entry name" value="Folate-binding domain"/>
    <property type="match status" value="1"/>
</dbReference>
<accession>A0A286XL88</accession>
<dbReference type="Bgee" id="ENSCPOG00000035382">
    <property type="expression patterns" value="Expressed in heart and 13 other cell types or tissues"/>
</dbReference>
<comment type="function">
    <text evidence="6">Mitochondrial protein involved in the maturation of mitochondrial [4Fe-4S]-proteins in the late stage of the iron-sulfur cluster assembly pathway. Operates in cooperation with ISCA2 in the maturation of [4Fe-4S] proteins.</text>
</comment>
<dbReference type="PANTHER" id="PTHR22602:SF0">
    <property type="entry name" value="TRANSFERASE CAF17, MITOCHONDRIAL-RELATED"/>
    <property type="match status" value="1"/>
</dbReference>
<evidence type="ECO:0000256" key="5">
    <source>
        <dbReference type="ARBA" id="ARBA00075513"/>
    </source>
</evidence>
<evidence type="ECO:0000256" key="4">
    <source>
        <dbReference type="ARBA" id="ARBA00023133"/>
    </source>
</evidence>
<evidence type="ECO:0000256" key="1">
    <source>
        <dbReference type="ARBA" id="ARBA00004173"/>
    </source>
</evidence>
<organism evidence="10 11">
    <name type="scientific">Cavia porcellus</name>
    <name type="common">Guinea pig</name>
    <dbReference type="NCBI Taxonomy" id="10141"/>
    <lineage>
        <taxon>Eukaryota</taxon>
        <taxon>Metazoa</taxon>
        <taxon>Chordata</taxon>
        <taxon>Craniata</taxon>
        <taxon>Vertebrata</taxon>
        <taxon>Euteleostomi</taxon>
        <taxon>Mammalia</taxon>
        <taxon>Eutheria</taxon>
        <taxon>Euarchontoglires</taxon>
        <taxon>Glires</taxon>
        <taxon>Rodentia</taxon>
        <taxon>Hystricomorpha</taxon>
        <taxon>Caviidae</taxon>
        <taxon>Cavia</taxon>
    </lineage>
</organism>
<evidence type="ECO:0000256" key="6">
    <source>
        <dbReference type="ARBA" id="ARBA00093401"/>
    </source>
</evidence>
<dbReference type="KEGG" id="cpoc:100727534"/>
<dbReference type="FunFam" id="3.30.1360.120:FF:000015">
    <property type="entry name" value="IBA57, iron-sulfur cluster assembly"/>
    <property type="match status" value="1"/>
</dbReference>
<comment type="subcellular location">
    <subcellularLocation>
        <location evidence="1">Mitochondrion</location>
    </subcellularLocation>
</comment>
<evidence type="ECO:0000256" key="3">
    <source>
        <dbReference type="ARBA" id="ARBA00023128"/>
    </source>
</evidence>
<proteinExistence type="inferred from homology"/>
<dbReference type="Ensembl" id="ENSCPOT00000039663.1">
    <property type="protein sequence ID" value="ENSCPOP00000026219.1"/>
    <property type="gene ID" value="ENSCPOG00000035382.1"/>
</dbReference>
<dbReference type="FunCoup" id="A0A286XL88">
    <property type="interactions" value="1570"/>
</dbReference>
<protein>
    <recommendedName>
        <fullName evidence="8">Iron-sulfur cluster assembly factor IBA57, mitochondrial</fullName>
    </recommendedName>
    <alternativeName>
        <fullName evidence="5">Iron-sulfur cluster assembly factor homolog</fullName>
    </alternativeName>
</protein>
<name>A0A286XL88_CAVPO</name>
<dbReference type="eggNOG" id="KOG2929">
    <property type="taxonomic scope" value="Eukaryota"/>
</dbReference>
<reference evidence="11" key="1">
    <citation type="journal article" date="2011" name="Nature">
        <title>A high-resolution map of human evolutionary constraint using 29 mammals.</title>
        <authorList>
            <person name="Lindblad-Toh K."/>
            <person name="Garber M."/>
            <person name="Zuk O."/>
            <person name="Lin M.F."/>
            <person name="Parker B.J."/>
            <person name="Washietl S."/>
            <person name="Kheradpour P."/>
            <person name="Ernst J."/>
            <person name="Jordan G."/>
            <person name="Mauceli E."/>
            <person name="Ward L.D."/>
            <person name="Lowe C.B."/>
            <person name="Holloway A.K."/>
            <person name="Clamp M."/>
            <person name="Gnerre S."/>
            <person name="Alfoldi J."/>
            <person name="Beal K."/>
            <person name="Chang J."/>
            <person name="Clawson H."/>
            <person name="Cuff J."/>
            <person name="Di Palma F."/>
            <person name="Fitzgerald S."/>
            <person name="Flicek P."/>
            <person name="Guttman M."/>
            <person name="Hubisz M.J."/>
            <person name="Jaffe D.B."/>
            <person name="Jungreis I."/>
            <person name="Kent W.J."/>
            <person name="Kostka D."/>
            <person name="Lara M."/>
            <person name="Martins A.L."/>
            <person name="Massingham T."/>
            <person name="Moltke I."/>
            <person name="Raney B.J."/>
            <person name="Rasmussen M.D."/>
            <person name="Robinson J."/>
            <person name="Stark A."/>
            <person name="Vilella A.J."/>
            <person name="Wen J."/>
            <person name="Xie X."/>
            <person name="Zody M.C."/>
            <person name="Baldwin J."/>
            <person name="Bloom T."/>
            <person name="Chin C.W."/>
            <person name="Heiman D."/>
            <person name="Nicol R."/>
            <person name="Nusbaum C."/>
            <person name="Young S."/>
            <person name="Wilkinson J."/>
            <person name="Worley K.C."/>
            <person name="Kovar C.L."/>
            <person name="Muzny D.M."/>
            <person name="Gibbs R.A."/>
            <person name="Cree A."/>
            <person name="Dihn H.H."/>
            <person name="Fowler G."/>
            <person name="Jhangiani S."/>
            <person name="Joshi V."/>
            <person name="Lee S."/>
            <person name="Lewis L.R."/>
            <person name="Nazareth L.V."/>
            <person name="Okwuonu G."/>
            <person name="Santibanez J."/>
            <person name="Warren W.C."/>
            <person name="Mardis E.R."/>
            <person name="Weinstock G.M."/>
            <person name="Wilson R.K."/>
            <person name="Delehaunty K."/>
            <person name="Dooling D."/>
            <person name="Fronik C."/>
            <person name="Fulton L."/>
            <person name="Fulton B."/>
            <person name="Graves T."/>
            <person name="Minx P."/>
            <person name="Sodergren E."/>
            <person name="Birney E."/>
            <person name="Margulies E.H."/>
            <person name="Herrero J."/>
            <person name="Green E.D."/>
            <person name="Haussler D."/>
            <person name="Siepel A."/>
            <person name="Goldman N."/>
            <person name="Pollard K.S."/>
            <person name="Pedersen J.S."/>
            <person name="Lander E.S."/>
            <person name="Kellis M."/>
        </authorList>
    </citation>
    <scope>NUCLEOTIDE SEQUENCE [LARGE SCALE GENOMIC DNA]</scope>
    <source>
        <strain evidence="11">2N</strain>
    </source>
</reference>
<sequence length="357" mass="38791">MAAATLLRGATVGPAGLAWRWQLHAALRNYLSHGSRCLGGASADGATWTCFPLHERALLRVRGPDVAPFLQGLLTNELPLPGPAASAVPPPARATYAHFLNVQGRTLYDVIVYRLPECVPESPSFLLECDRTSLDTLPQHLALYRIRRKVKVEPWPECCVWAVLPAVAWAGQAVSLQERAEATSILTRDPRTVCMGWRLLTQDTGPDLVPGSMLGDPRDYHAHRYQQGVPEGVRDLPPGIALPLESNLVFMNGVSFTKGCYIGQELTARTHHMGVIRKRLFPVHLAGHLPAGGIRPGTPVLTESGQAAGKFRAGQGALGLALLRMEKIKGPLHIKTPERDPVAVTVSVPDWWPTATK</sequence>
<reference evidence="10" key="3">
    <citation type="submission" date="2025-09" db="UniProtKB">
        <authorList>
            <consortium name="Ensembl"/>
        </authorList>
    </citation>
    <scope>IDENTIFICATION</scope>
    <source>
        <strain evidence="10">2N</strain>
    </source>
</reference>
<dbReference type="InterPro" id="IPR017703">
    <property type="entry name" value="YgfZ/GCV_T_CS"/>
</dbReference>
<comment type="similarity">
    <text evidence="7">Belongs to the GcvT family. CAF17/IBA57 subfamily.</text>
</comment>
<dbReference type="GeneTree" id="ENSGT00390000006465"/>
<dbReference type="InterPro" id="IPR027266">
    <property type="entry name" value="TrmE/GcvT-like"/>
</dbReference>
<keyword evidence="4" id="KW-0350">Heme biosynthesis</keyword>
<dbReference type="GO" id="GO:0016226">
    <property type="term" value="P:iron-sulfur cluster assembly"/>
    <property type="evidence" value="ECO:0007669"/>
    <property type="project" value="TreeGrafter"/>
</dbReference>
<dbReference type="EMBL" id="AAKN02009855">
    <property type="status" value="NOT_ANNOTATED_CDS"/>
    <property type="molecule type" value="Genomic_DNA"/>
</dbReference>
<dbReference type="Gene3D" id="3.30.1360.120">
    <property type="entry name" value="Probable tRNA modification gtpase trme, domain 1"/>
    <property type="match status" value="2"/>
</dbReference>
<dbReference type="InParanoid" id="A0A286XL88"/>
<dbReference type="AlphaFoldDB" id="A0A286XL88"/>
<gene>
    <name evidence="10" type="primary">IBA57</name>
</gene>
<dbReference type="RefSeq" id="XP_003477183.1">
    <property type="nucleotide sequence ID" value="XM_003477135.5"/>
</dbReference>
<keyword evidence="2" id="KW-0809">Transit peptide</keyword>
<dbReference type="OMA" id="MDRLHGV"/>
<evidence type="ECO:0000256" key="8">
    <source>
        <dbReference type="ARBA" id="ARBA00093625"/>
    </source>
</evidence>